<dbReference type="GO" id="GO:0003407">
    <property type="term" value="P:neural retina development"/>
    <property type="evidence" value="ECO:0007669"/>
    <property type="project" value="Ensembl"/>
</dbReference>
<evidence type="ECO:0000256" key="3">
    <source>
        <dbReference type="ARBA" id="ARBA00022737"/>
    </source>
</evidence>
<gene>
    <name evidence="10" type="primary">PRICKLE2</name>
</gene>
<dbReference type="CDD" id="cd09415">
    <property type="entry name" value="LIM1_Prickle"/>
    <property type="match status" value="1"/>
</dbReference>
<evidence type="ECO:0000256" key="6">
    <source>
        <dbReference type="PROSITE-ProRule" id="PRU00125"/>
    </source>
</evidence>
<dbReference type="PANTHER" id="PTHR24211:SF18">
    <property type="entry name" value="PRICKLE-LIKE PROTEIN 2"/>
    <property type="match status" value="1"/>
</dbReference>
<dbReference type="Gene3D" id="2.10.110.10">
    <property type="entry name" value="Cysteine Rich Protein"/>
    <property type="match status" value="3"/>
</dbReference>
<comment type="similarity">
    <text evidence="1">Belongs to the prickle / espinas / testin family.</text>
</comment>
<dbReference type="FunFam" id="2.10.110.10:FF:000035">
    <property type="entry name" value="prickle-like protein 2 isoform X1"/>
    <property type="match status" value="1"/>
</dbReference>
<dbReference type="InterPro" id="IPR033725">
    <property type="entry name" value="LIM1_prickle"/>
</dbReference>
<dbReference type="GeneTree" id="ENSGT00940000153629"/>
<dbReference type="Pfam" id="PF00412">
    <property type="entry name" value="LIM"/>
    <property type="match status" value="3"/>
</dbReference>
<feature type="region of interest" description="Disordered" evidence="7">
    <location>
        <begin position="360"/>
        <end position="402"/>
    </location>
</feature>
<dbReference type="PROSITE" id="PS00478">
    <property type="entry name" value="LIM_DOMAIN_1"/>
    <property type="match status" value="1"/>
</dbReference>
<feature type="compositionally biased region" description="Basic residues" evidence="7">
    <location>
        <begin position="911"/>
        <end position="924"/>
    </location>
</feature>
<feature type="domain" description="PET" evidence="9">
    <location>
        <begin position="64"/>
        <end position="172"/>
    </location>
</feature>
<dbReference type="AlphaFoldDB" id="A0A3Q2V2S9"/>
<dbReference type="InterPro" id="IPR033723">
    <property type="entry name" value="PET_prickle"/>
</dbReference>
<evidence type="ECO:0000256" key="7">
    <source>
        <dbReference type="SAM" id="MobiDB-lite"/>
    </source>
</evidence>
<dbReference type="SUPFAM" id="SSF57716">
    <property type="entry name" value="Glucocorticoid receptor-like (DNA-binding domain)"/>
    <property type="match status" value="2"/>
</dbReference>
<feature type="compositionally biased region" description="Polar residues" evidence="7">
    <location>
        <begin position="628"/>
        <end position="652"/>
    </location>
</feature>
<feature type="compositionally biased region" description="Gly residues" evidence="7">
    <location>
        <begin position="726"/>
        <end position="738"/>
    </location>
</feature>
<dbReference type="FunFam" id="2.10.110.10:FF:000005">
    <property type="entry name" value="Testin isoform 1"/>
    <property type="match status" value="1"/>
</dbReference>
<keyword evidence="4 6" id="KW-0862">Zinc</keyword>
<dbReference type="SMART" id="SM00132">
    <property type="entry name" value="LIM"/>
    <property type="match status" value="3"/>
</dbReference>
<sequence length="924" mass="103310">MRLREDSPVSPVESSVLALPCTNGGTALVHPSGKICVHCKCRREEHAVTAMPVEMEKTVTKLMYDFQRNSTSDDDSGCALEEYAWVPPGLKPEQVHQYYSSLPEDKVPYVNSPGEKYRIKQLLNQLPPHDNEVRYCNSLDDEEKRELKLFSNQRKRENLGRGNVRPLPVTMMGAICEQCGGQINGGDIAVFASRAGHGVCWHPACFVCSMCNELLVDLIYFYQDGKIYCGRHHAERLKPRCTACDEIIFADECTEAEGRHWHMKHFCCFECETVLGGQRYIMKEGRPYCCSCFESLYAEYCDSCGEHIGIDQGQMTYDGQHWHATEGCFCCARCKRSLLGRPFLPKQGQIFCSRSCSLGEEPNGSDSSDSAFQSARSTRESRRSSKTTKNGGGGGVQTERCSGEVDPLSLQMDLLSLSSQTPSLTREPPSWQNQEQAGDGYTYESQSDPTANPTPLQLLSQCNVRSVYNPTCSGQNNQQQDYRIKENGGLKRPPISAMKGHSLNETWFQQQAPEEYYPSKLRTQKSFTEVSHCTQKHNGFSSDKRSISLHGFQRDRDAGPSATTQQTARSRNPINALNLTEQLTPLEQTPRGSMESLALSNATGNSDAGGKRQEHLSRFSMPDLSKDSGMNVSEKSHVDTLNSSGQFRSSESIHSLTAGQSYMEMNPRRPTQYQMQYCDPSGMGMDMGMGITRLPPGFTFQEEDGLSLVSNANASRLPPISERRVGGGGGGGGGGGRGASIRIDAPEETPQRRRHHHHRSRRSRRSRSENALHLVAEQRQRPQERPQLHVREDYDCFPPPRSARDQFGGRGGGGRYQPQLFRQCPRTTSDLSLQNPGANRRTGLNQYSWDDYDDDDWCSTCSSSSESEDEGYFLGEPIPRPIQLRYLSNQELVHKYNNAGMGGPNRSGQLHTRKRRKSKNCIIS</sequence>
<feature type="region of interest" description="Disordered" evidence="7">
    <location>
        <begin position="420"/>
        <end position="455"/>
    </location>
</feature>
<feature type="region of interest" description="Disordered" evidence="7">
    <location>
        <begin position="553"/>
        <end position="592"/>
    </location>
</feature>
<dbReference type="GO" id="GO:0070121">
    <property type="term" value="P:Kupffer's vesicle development"/>
    <property type="evidence" value="ECO:0007669"/>
    <property type="project" value="Ensembl"/>
</dbReference>
<dbReference type="Proteomes" id="UP000264840">
    <property type="component" value="Unplaced"/>
</dbReference>
<accession>A0A3Q2V2S9</accession>
<feature type="compositionally biased region" description="Polar residues" evidence="7">
    <location>
        <begin position="443"/>
        <end position="455"/>
    </location>
</feature>
<proteinExistence type="inferred from homology"/>
<evidence type="ECO:0000256" key="2">
    <source>
        <dbReference type="ARBA" id="ARBA00022723"/>
    </source>
</evidence>
<feature type="compositionally biased region" description="Basic and acidic residues" evidence="7">
    <location>
        <begin position="766"/>
        <end position="794"/>
    </location>
</feature>
<feature type="region of interest" description="Disordered" evidence="7">
    <location>
        <begin position="897"/>
        <end position="924"/>
    </location>
</feature>
<dbReference type="PANTHER" id="PTHR24211">
    <property type="entry name" value="LIM DOMAIN-CONTAINING PROTEIN"/>
    <property type="match status" value="1"/>
</dbReference>
<evidence type="ECO:0000259" key="8">
    <source>
        <dbReference type="PROSITE" id="PS50023"/>
    </source>
</evidence>
<dbReference type="GO" id="GO:0032402">
    <property type="term" value="P:melanosome transport"/>
    <property type="evidence" value="ECO:0007669"/>
    <property type="project" value="Ensembl"/>
</dbReference>
<keyword evidence="3" id="KW-0677">Repeat</keyword>
<evidence type="ECO:0000313" key="10">
    <source>
        <dbReference type="Ensembl" id="ENSHBUP00000004754.1"/>
    </source>
</evidence>
<dbReference type="CDD" id="cd09420">
    <property type="entry name" value="LIM3_Prickle"/>
    <property type="match status" value="1"/>
</dbReference>
<dbReference type="InterPro" id="IPR033727">
    <property type="entry name" value="LIM3_prickle"/>
</dbReference>
<name>A0A3Q2V2S9_HAPBU</name>
<reference evidence="10" key="1">
    <citation type="submission" date="2025-08" db="UniProtKB">
        <authorList>
            <consortium name="Ensembl"/>
        </authorList>
    </citation>
    <scope>IDENTIFICATION</scope>
</reference>
<organism evidence="10 11">
    <name type="scientific">Haplochromis burtoni</name>
    <name type="common">Burton's mouthbrooder</name>
    <name type="synonym">Chromis burtoni</name>
    <dbReference type="NCBI Taxonomy" id="8153"/>
    <lineage>
        <taxon>Eukaryota</taxon>
        <taxon>Metazoa</taxon>
        <taxon>Chordata</taxon>
        <taxon>Craniata</taxon>
        <taxon>Vertebrata</taxon>
        <taxon>Euteleostomi</taxon>
        <taxon>Actinopterygii</taxon>
        <taxon>Neopterygii</taxon>
        <taxon>Teleostei</taxon>
        <taxon>Neoteleostei</taxon>
        <taxon>Acanthomorphata</taxon>
        <taxon>Ovalentaria</taxon>
        <taxon>Cichlomorphae</taxon>
        <taxon>Cichliformes</taxon>
        <taxon>Cichlidae</taxon>
        <taxon>African cichlids</taxon>
        <taxon>Pseudocrenilabrinae</taxon>
        <taxon>Haplochromini</taxon>
        <taxon>Haplochromis</taxon>
    </lineage>
</organism>
<feature type="region of interest" description="Disordered" evidence="7">
    <location>
        <begin position="621"/>
        <end position="652"/>
    </location>
</feature>
<evidence type="ECO:0000256" key="5">
    <source>
        <dbReference type="ARBA" id="ARBA00023038"/>
    </source>
</evidence>
<feature type="domain" description="LIM zinc-binding" evidence="8">
    <location>
        <begin position="239"/>
        <end position="299"/>
    </location>
</feature>
<dbReference type="GO" id="GO:0060271">
    <property type="term" value="P:cilium assembly"/>
    <property type="evidence" value="ECO:0007669"/>
    <property type="project" value="Ensembl"/>
</dbReference>
<dbReference type="InterPro" id="IPR001781">
    <property type="entry name" value="Znf_LIM"/>
</dbReference>
<dbReference type="InterPro" id="IPR047120">
    <property type="entry name" value="Pk/Esn/Tes"/>
</dbReference>
<dbReference type="Pfam" id="PF06297">
    <property type="entry name" value="PET"/>
    <property type="match status" value="1"/>
</dbReference>
<feature type="compositionally biased region" description="Polar residues" evidence="7">
    <location>
        <begin position="561"/>
        <end position="591"/>
    </location>
</feature>
<feature type="compositionally biased region" description="Basic residues" evidence="7">
    <location>
        <begin position="752"/>
        <end position="765"/>
    </location>
</feature>
<dbReference type="InterPro" id="IPR010442">
    <property type="entry name" value="PET_domain"/>
</dbReference>
<dbReference type="PROSITE" id="PS50023">
    <property type="entry name" value="LIM_DOMAIN_2"/>
    <property type="match status" value="2"/>
</dbReference>
<feature type="compositionally biased region" description="Polar residues" evidence="7">
    <location>
        <begin position="828"/>
        <end position="846"/>
    </location>
</feature>
<evidence type="ECO:0000259" key="9">
    <source>
        <dbReference type="PROSITE" id="PS51303"/>
    </source>
</evidence>
<protein>
    <submittedName>
        <fullName evidence="10">Prickle homolog 2b</fullName>
    </submittedName>
</protein>
<feature type="compositionally biased region" description="Polar residues" evidence="7">
    <location>
        <begin position="364"/>
        <end position="375"/>
    </location>
</feature>
<dbReference type="FunFam" id="2.10.110.10:FF:000022">
    <property type="entry name" value="prickle-like protein 2 isoform X1"/>
    <property type="match status" value="1"/>
</dbReference>
<keyword evidence="5 6" id="KW-0440">LIM domain</keyword>
<keyword evidence="2 6" id="KW-0479">Metal-binding</keyword>
<keyword evidence="11" id="KW-1185">Reference proteome</keyword>
<dbReference type="CDD" id="cd09418">
    <property type="entry name" value="LIM2_Prickle"/>
    <property type="match status" value="1"/>
</dbReference>
<dbReference type="CDD" id="cd09827">
    <property type="entry name" value="PET_Prickle"/>
    <property type="match status" value="1"/>
</dbReference>
<feature type="region of interest" description="Disordered" evidence="7">
    <location>
        <begin position="712"/>
        <end position="820"/>
    </location>
</feature>
<feature type="domain" description="LIM zinc-binding" evidence="8">
    <location>
        <begin position="174"/>
        <end position="238"/>
    </location>
</feature>
<dbReference type="GO" id="GO:0008270">
    <property type="term" value="F:zinc ion binding"/>
    <property type="evidence" value="ECO:0007669"/>
    <property type="project" value="InterPro"/>
</dbReference>
<reference evidence="10" key="2">
    <citation type="submission" date="2025-09" db="UniProtKB">
        <authorList>
            <consortium name="Ensembl"/>
        </authorList>
    </citation>
    <scope>IDENTIFICATION</scope>
</reference>
<dbReference type="Ensembl" id="ENSHBUT00000008165.1">
    <property type="protein sequence ID" value="ENSHBUP00000004754.1"/>
    <property type="gene ID" value="ENSHBUG00000006087.1"/>
</dbReference>
<evidence type="ECO:0000256" key="1">
    <source>
        <dbReference type="ARBA" id="ARBA00008268"/>
    </source>
</evidence>
<evidence type="ECO:0000256" key="4">
    <source>
        <dbReference type="ARBA" id="ARBA00022833"/>
    </source>
</evidence>
<dbReference type="InterPro" id="IPR033726">
    <property type="entry name" value="LIM2_prickle"/>
</dbReference>
<feature type="region of interest" description="Disordered" evidence="7">
    <location>
        <begin position="828"/>
        <end position="847"/>
    </location>
</feature>
<dbReference type="STRING" id="8153.ENSHBUP00000004754"/>
<evidence type="ECO:0000313" key="11">
    <source>
        <dbReference type="Proteomes" id="UP000264840"/>
    </source>
</evidence>
<dbReference type="PROSITE" id="PS51303">
    <property type="entry name" value="PET"/>
    <property type="match status" value="1"/>
</dbReference>